<name>A0ABM7YHB1_9BURK</name>
<dbReference type="PANTHER" id="PTHR38762:SF1">
    <property type="entry name" value="CRYPTIC OUTER MEMBRANE PORIN BGLH-RELATED"/>
    <property type="match status" value="1"/>
</dbReference>
<organism evidence="11 12">
    <name type="scientific">Sphaerotilus microaerophilus</name>
    <dbReference type="NCBI Taxonomy" id="2914710"/>
    <lineage>
        <taxon>Bacteria</taxon>
        <taxon>Pseudomonadati</taxon>
        <taxon>Pseudomonadota</taxon>
        <taxon>Betaproteobacteria</taxon>
        <taxon>Burkholderiales</taxon>
        <taxon>Sphaerotilaceae</taxon>
        <taxon>Sphaerotilus</taxon>
    </lineage>
</organism>
<keyword evidence="9" id="KW-0998">Cell outer membrane</keyword>
<evidence type="ECO:0000256" key="5">
    <source>
        <dbReference type="ARBA" id="ARBA00022692"/>
    </source>
</evidence>
<evidence type="ECO:0000256" key="3">
    <source>
        <dbReference type="ARBA" id="ARBA00022448"/>
    </source>
</evidence>
<evidence type="ECO:0000256" key="1">
    <source>
        <dbReference type="ARBA" id="ARBA00004571"/>
    </source>
</evidence>
<proteinExistence type="inferred from homology"/>
<dbReference type="SUPFAM" id="SSF56935">
    <property type="entry name" value="Porins"/>
    <property type="match status" value="1"/>
</dbReference>
<protein>
    <submittedName>
        <fullName evidence="11">Maltoporin-1</fullName>
    </submittedName>
</protein>
<dbReference type="EMBL" id="AP025730">
    <property type="protein sequence ID" value="BDI03576.1"/>
    <property type="molecule type" value="Genomic_DNA"/>
</dbReference>
<keyword evidence="6" id="KW-0406">Ion transport</keyword>
<dbReference type="Gene3D" id="2.40.170.10">
    <property type="entry name" value="Porin, LamB type"/>
    <property type="match status" value="1"/>
</dbReference>
<keyword evidence="8" id="KW-0472">Membrane</keyword>
<reference evidence="11" key="1">
    <citation type="submission" date="2022-04" db="EMBL/GenBank/DDBJ databases">
        <title>Whole genome sequence of Sphaerotilus sp. FB-5.</title>
        <authorList>
            <person name="Takeda M."/>
            <person name="Narihara S."/>
            <person name="Akimoto M."/>
            <person name="Akimoto R."/>
            <person name="Nishiyashiki S."/>
            <person name="Murakami T."/>
        </authorList>
    </citation>
    <scope>NUCLEOTIDE SEQUENCE</scope>
    <source>
        <strain evidence="11">FB-5</strain>
    </source>
</reference>
<dbReference type="InterPro" id="IPR036998">
    <property type="entry name" value="Porin_LamB_sf"/>
</dbReference>
<feature type="signal peptide" evidence="10">
    <location>
        <begin position="1"/>
        <end position="25"/>
    </location>
</feature>
<keyword evidence="5" id="KW-0812">Transmembrane</keyword>
<dbReference type="InterPro" id="IPR003192">
    <property type="entry name" value="Porin_LamB"/>
</dbReference>
<evidence type="ECO:0000256" key="8">
    <source>
        <dbReference type="ARBA" id="ARBA00023136"/>
    </source>
</evidence>
<dbReference type="Pfam" id="PF02264">
    <property type="entry name" value="LamB"/>
    <property type="match status" value="1"/>
</dbReference>
<dbReference type="Proteomes" id="UP001057498">
    <property type="component" value="Chromosome"/>
</dbReference>
<evidence type="ECO:0000256" key="4">
    <source>
        <dbReference type="ARBA" id="ARBA00022452"/>
    </source>
</evidence>
<keyword evidence="12" id="KW-1185">Reference proteome</keyword>
<comment type="similarity">
    <text evidence="2">Belongs to the porin LamB (TC 1.B.3) family.</text>
</comment>
<keyword evidence="3" id="KW-0813">Transport</keyword>
<sequence length="417" mass="45258">MRKTFKPLPIVLALGAALAAPAVLADGLEYHGYVRAQAGGTSEGGNLQCFQENGGRAKYRLGNECDNFSEHSVALPFGDANGVWYKYKLTLAIQNQGKQDAESTNGGAMNWQHRENYISAGGFFGRGFMENASLWVGQRFYNRHDVHMNDFYYWGNSGTGAGIEEVQAGPVKLAFAYLQNQGNANAANDVVNKRYSVRFYDIDVNPGGKFEGEYVHLMDSTAADGVTKGSGDMLFLQHTQGGLLGGFNKVAVVLGREQGAGWEWLPTYAGTGDQNGAKAWRVHEQLSFAFPGSGWSGTATAHYGKYKNGGGQTWSWASIGVRPVYNFTKNFSLATELGHDEAKATWGADAGKASKLDKLTIAPQLALSEGVWSRPVLRAFITHARWNDVARNYGIANGVFGTKNSGTTFGVQAEAWW</sequence>
<evidence type="ECO:0000256" key="9">
    <source>
        <dbReference type="ARBA" id="ARBA00023237"/>
    </source>
</evidence>
<accession>A0ABM7YHB1</accession>
<gene>
    <name evidence="11" type="primary">lamB1</name>
    <name evidence="11" type="ORF">CATMQ487_05460</name>
</gene>
<keyword evidence="4" id="KW-1134">Transmembrane beta strand</keyword>
<feature type="chain" id="PRO_5045036863" evidence="10">
    <location>
        <begin position="26"/>
        <end position="417"/>
    </location>
</feature>
<keyword evidence="7" id="KW-0626">Porin</keyword>
<evidence type="ECO:0000313" key="12">
    <source>
        <dbReference type="Proteomes" id="UP001057498"/>
    </source>
</evidence>
<evidence type="ECO:0000313" key="11">
    <source>
        <dbReference type="EMBL" id="BDI03576.1"/>
    </source>
</evidence>
<evidence type="ECO:0000256" key="10">
    <source>
        <dbReference type="SAM" id="SignalP"/>
    </source>
</evidence>
<dbReference type="PANTHER" id="PTHR38762">
    <property type="entry name" value="CRYPTIC OUTER MEMBRANE PORIN BGLH-RELATED"/>
    <property type="match status" value="1"/>
</dbReference>
<dbReference type="InterPro" id="IPR050286">
    <property type="entry name" value="G_neg_Bact_CarbUptk_Porin"/>
</dbReference>
<comment type="subcellular location">
    <subcellularLocation>
        <location evidence="1">Cell outer membrane</location>
        <topology evidence="1">Multi-pass membrane protein</topology>
    </subcellularLocation>
</comment>
<evidence type="ECO:0000256" key="6">
    <source>
        <dbReference type="ARBA" id="ARBA00023065"/>
    </source>
</evidence>
<evidence type="ECO:0000256" key="7">
    <source>
        <dbReference type="ARBA" id="ARBA00023114"/>
    </source>
</evidence>
<evidence type="ECO:0000256" key="2">
    <source>
        <dbReference type="ARBA" id="ARBA00007055"/>
    </source>
</evidence>
<dbReference type="RefSeq" id="WP_251971851.1">
    <property type="nucleotide sequence ID" value="NZ_AP025730.1"/>
</dbReference>
<keyword evidence="10" id="KW-0732">Signal</keyword>